<dbReference type="Pfam" id="PF07508">
    <property type="entry name" value="Recombinase"/>
    <property type="match status" value="1"/>
</dbReference>
<dbReference type="KEGG" id="scia:HUG15_07500"/>
<reference evidence="4 5" key="1">
    <citation type="submission" date="2020-06" db="EMBL/GenBank/DDBJ databases">
        <title>Genomic analysis of Salicibibacter sp. NKC5-3.</title>
        <authorList>
            <person name="Oh Y.J."/>
        </authorList>
    </citation>
    <scope>NUCLEOTIDE SEQUENCE [LARGE SCALE GENOMIC DNA]</scope>
    <source>
        <strain evidence="4 5">NKC5-3</strain>
    </source>
</reference>
<evidence type="ECO:0000259" key="3">
    <source>
        <dbReference type="PROSITE" id="PS51737"/>
    </source>
</evidence>
<dbReference type="InterPro" id="IPR036162">
    <property type="entry name" value="Resolvase-like_N_sf"/>
</dbReference>
<feature type="domain" description="Resolvase/invertase-type recombinase catalytic" evidence="2">
    <location>
        <begin position="28"/>
        <end position="176"/>
    </location>
</feature>
<dbReference type="EMBL" id="CP054705">
    <property type="protein sequence ID" value="QQK75441.1"/>
    <property type="molecule type" value="Genomic_DNA"/>
</dbReference>
<evidence type="ECO:0000313" key="4">
    <source>
        <dbReference type="EMBL" id="QQK75441.1"/>
    </source>
</evidence>
<dbReference type="InterPro" id="IPR050639">
    <property type="entry name" value="SSR_resolvase"/>
</dbReference>
<dbReference type="InterPro" id="IPR025827">
    <property type="entry name" value="Zn_ribbon_recom_dom"/>
</dbReference>
<protein>
    <submittedName>
        <fullName evidence="4">Recombinase family protein</fullName>
    </submittedName>
</protein>
<evidence type="ECO:0000259" key="2">
    <source>
        <dbReference type="PROSITE" id="PS51736"/>
    </source>
</evidence>
<dbReference type="InterPro" id="IPR011109">
    <property type="entry name" value="DNA_bind_recombinase_dom"/>
</dbReference>
<dbReference type="CDD" id="cd00338">
    <property type="entry name" value="Ser_Recombinase"/>
    <property type="match status" value="1"/>
</dbReference>
<feature type="domain" description="Recombinase" evidence="3">
    <location>
        <begin position="184"/>
        <end position="311"/>
    </location>
</feature>
<dbReference type="SUPFAM" id="SSF53041">
    <property type="entry name" value="Resolvase-like"/>
    <property type="match status" value="1"/>
</dbReference>
<feature type="coiled-coil region" evidence="1">
    <location>
        <begin position="417"/>
        <end position="489"/>
    </location>
</feature>
<dbReference type="Gene3D" id="3.90.1750.20">
    <property type="entry name" value="Putative Large Serine Recombinase, Chain B, Domain 2"/>
    <property type="match status" value="1"/>
</dbReference>
<dbReference type="Pfam" id="PF00239">
    <property type="entry name" value="Resolvase"/>
    <property type="match status" value="1"/>
</dbReference>
<dbReference type="GO" id="GO:0003677">
    <property type="term" value="F:DNA binding"/>
    <property type="evidence" value="ECO:0007669"/>
    <property type="project" value="InterPro"/>
</dbReference>
<dbReference type="Gene3D" id="3.40.50.1390">
    <property type="entry name" value="Resolvase, N-terminal catalytic domain"/>
    <property type="match status" value="1"/>
</dbReference>
<accession>A0A7T6Z2E1</accession>
<dbReference type="PROSITE" id="PS51737">
    <property type="entry name" value="RECOMBINASE_DNA_BIND"/>
    <property type="match status" value="1"/>
</dbReference>
<gene>
    <name evidence="4" type="ORF">HUG15_07500</name>
</gene>
<organism evidence="4 5">
    <name type="scientific">Salicibibacter cibarius</name>
    <dbReference type="NCBI Taxonomy" id="2743000"/>
    <lineage>
        <taxon>Bacteria</taxon>
        <taxon>Bacillati</taxon>
        <taxon>Bacillota</taxon>
        <taxon>Bacilli</taxon>
        <taxon>Bacillales</taxon>
        <taxon>Bacillaceae</taxon>
        <taxon>Salicibibacter</taxon>
    </lineage>
</organism>
<keyword evidence="1" id="KW-0175">Coiled coil</keyword>
<dbReference type="GO" id="GO:0000150">
    <property type="term" value="F:DNA strand exchange activity"/>
    <property type="evidence" value="ECO:0007669"/>
    <property type="project" value="InterPro"/>
</dbReference>
<evidence type="ECO:0000256" key="1">
    <source>
        <dbReference type="SAM" id="Coils"/>
    </source>
</evidence>
<dbReference type="Pfam" id="PF13408">
    <property type="entry name" value="Zn_ribbon_recom"/>
    <property type="match status" value="1"/>
</dbReference>
<name>A0A7T6Z2E1_9BACI</name>
<dbReference type="InterPro" id="IPR006119">
    <property type="entry name" value="Resolv_N"/>
</dbReference>
<evidence type="ECO:0000313" key="5">
    <source>
        <dbReference type="Proteomes" id="UP000595823"/>
    </source>
</evidence>
<dbReference type="PANTHER" id="PTHR30461">
    <property type="entry name" value="DNA-INVERTASE FROM LAMBDOID PROPHAGE"/>
    <property type="match status" value="1"/>
</dbReference>
<proteinExistence type="predicted"/>
<dbReference type="SMART" id="SM00857">
    <property type="entry name" value="Resolvase"/>
    <property type="match status" value="1"/>
</dbReference>
<dbReference type="InterPro" id="IPR038109">
    <property type="entry name" value="DNA_bind_recomb_sf"/>
</dbReference>
<dbReference type="PANTHER" id="PTHR30461:SF23">
    <property type="entry name" value="DNA RECOMBINASE-RELATED"/>
    <property type="match status" value="1"/>
</dbReference>
<dbReference type="Proteomes" id="UP000595823">
    <property type="component" value="Chromosome"/>
</dbReference>
<sequence>MENYEVEVIKANRKLTNRTNSDLSDTLKVAPYARVSTDTEEQLSSYQSQVQHYTDMVDQRSDWTLVDIYADEAITGTQTVKREDFQRLINDCIDGKIDMIITKSISRFARNTLDTLKHVRQLKEKNIAVLFEDENINTMTMDGELLLTILSSVAQQEVENISANVKKGLQMKMQRGTMVGFQSCLGYDYDPQTKEICINKAEAQIVRYIFRRYIEGIGTGVITRELMQAGLKTKKGSEIWRDSTVLFILKNEKYKGDLLQGKSFTVDPISKRRLANFGEVNQYYVKNHHEPIISREVFDKAQDFLNRRSKAKLKGKRKHGKTGGKYSRLYTFSSLLECAHCGNIYSRRSWHAETTHKKTVWECVTKTKKGKKYCLHSKAAGEAVLEEAFVQSYRKLCRNHKEVLNELLHTMESLLMDKKQQKRLDKLSKEINHIEQKSRKLLDLLMEEEIDKISYDHKRNELQTTEARLREEKEKLERSIQQTNSVEARIKKFQEVLTENDILPEFDRHVFESITEKVIMGDPTKQKPNQITFIFKTGERKIMDGKRLADDQKKPVEKERSEPLSLSFNNTCGVCGFDTTGNYVEILSFKLFYKHVHFIPNGENGRKKVLKNHIEVSAGIDLVCGNTTK</sequence>
<keyword evidence="5" id="KW-1185">Reference proteome</keyword>
<dbReference type="AlphaFoldDB" id="A0A7T6Z2E1"/>
<dbReference type="RefSeq" id="WP_200128081.1">
    <property type="nucleotide sequence ID" value="NZ_CP054705.1"/>
</dbReference>
<dbReference type="PROSITE" id="PS51736">
    <property type="entry name" value="RECOMBINASES_3"/>
    <property type="match status" value="1"/>
</dbReference>